<accession>A0A841EDE9</accession>
<evidence type="ECO:0000256" key="3">
    <source>
        <dbReference type="SAM" id="MobiDB-lite"/>
    </source>
</evidence>
<dbReference type="RefSeq" id="WP_312862658.1">
    <property type="nucleotide sequence ID" value="NZ_BAABKT010000032.1"/>
</dbReference>
<dbReference type="EMBL" id="JACHLY010000001">
    <property type="protein sequence ID" value="MBB6000424.1"/>
    <property type="molecule type" value="Genomic_DNA"/>
</dbReference>
<evidence type="ECO:0000259" key="4">
    <source>
        <dbReference type="PROSITE" id="PS51186"/>
    </source>
</evidence>
<evidence type="ECO:0000256" key="1">
    <source>
        <dbReference type="ARBA" id="ARBA00022679"/>
    </source>
</evidence>
<keyword evidence="6" id="KW-1185">Reference proteome</keyword>
<evidence type="ECO:0000313" key="5">
    <source>
        <dbReference type="EMBL" id="MBB6000424.1"/>
    </source>
</evidence>
<dbReference type="SUPFAM" id="SSF55729">
    <property type="entry name" value="Acyl-CoA N-acyltransferases (Nat)"/>
    <property type="match status" value="1"/>
</dbReference>
<feature type="domain" description="N-acetyltransferase" evidence="4">
    <location>
        <begin position="99"/>
        <end position="235"/>
    </location>
</feature>
<proteinExistence type="predicted"/>
<dbReference type="PROSITE" id="PS51186">
    <property type="entry name" value="GNAT"/>
    <property type="match status" value="1"/>
</dbReference>
<dbReference type="InterPro" id="IPR000182">
    <property type="entry name" value="GNAT_dom"/>
</dbReference>
<dbReference type="InterPro" id="IPR050680">
    <property type="entry name" value="YpeA/RimI_acetyltransf"/>
</dbReference>
<dbReference type="PANTHER" id="PTHR43420">
    <property type="entry name" value="ACETYLTRANSFERASE"/>
    <property type="match status" value="1"/>
</dbReference>
<evidence type="ECO:0000313" key="6">
    <source>
        <dbReference type="Proteomes" id="UP000578077"/>
    </source>
</evidence>
<comment type="caution">
    <text evidence="5">The sequence shown here is derived from an EMBL/GenBank/DDBJ whole genome shotgun (WGS) entry which is preliminary data.</text>
</comment>
<keyword evidence="2" id="KW-0012">Acyltransferase</keyword>
<dbReference type="InterPro" id="IPR056935">
    <property type="entry name" value="Rv0428c-like_C"/>
</dbReference>
<dbReference type="GO" id="GO:0016747">
    <property type="term" value="F:acyltransferase activity, transferring groups other than amino-acyl groups"/>
    <property type="evidence" value="ECO:0007669"/>
    <property type="project" value="InterPro"/>
</dbReference>
<keyword evidence="1 5" id="KW-0808">Transferase</keyword>
<reference evidence="5 6" key="1">
    <citation type="submission" date="2020-08" db="EMBL/GenBank/DDBJ databases">
        <title>Sequencing the genomes of 1000 actinobacteria strains.</title>
        <authorList>
            <person name="Klenk H.-P."/>
        </authorList>
    </citation>
    <scope>NUCLEOTIDE SEQUENCE [LARGE SCALE GENOMIC DNA]</scope>
    <source>
        <strain evidence="5 6">DSM 44593</strain>
    </source>
</reference>
<organism evidence="5 6">
    <name type="scientific">Streptomonospora salina</name>
    <dbReference type="NCBI Taxonomy" id="104205"/>
    <lineage>
        <taxon>Bacteria</taxon>
        <taxon>Bacillati</taxon>
        <taxon>Actinomycetota</taxon>
        <taxon>Actinomycetes</taxon>
        <taxon>Streptosporangiales</taxon>
        <taxon>Nocardiopsidaceae</taxon>
        <taxon>Streptomonospora</taxon>
    </lineage>
</organism>
<name>A0A841EDE9_9ACTN</name>
<feature type="compositionally biased region" description="Low complexity" evidence="3">
    <location>
        <begin position="230"/>
        <end position="250"/>
    </location>
</feature>
<dbReference type="AlphaFoldDB" id="A0A841EDE9"/>
<dbReference type="Pfam" id="PF24553">
    <property type="entry name" value="Rv0428c_C"/>
    <property type="match status" value="1"/>
</dbReference>
<sequence length="250" mass="26378">MAADWPAAEVEVCSGWRLAWSEGVTRRANSAVRLEAAAPVEAVEEYYRERGAEPCVQIWPGDEELDARLALRGYDAQGHTQAMVRDLGEHPPGADGAGAAVAPRPHGAWRALWSDAGQPAERVPALHRILDRAPAVGYGLHHTGGARGCVVVDGAWAGVYAMVTRPSERGRGRARAVLEALLGWARAQGAAHSYLLVEQGNAAAVRVYERAGFAAECAYHYRVDSGARRGGAPASRSAAAAVGRSGQEGA</sequence>
<dbReference type="Proteomes" id="UP000578077">
    <property type="component" value="Unassembled WGS sequence"/>
</dbReference>
<gene>
    <name evidence="5" type="ORF">HNR25_004175</name>
</gene>
<feature type="region of interest" description="Disordered" evidence="3">
    <location>
        <begin position="227"/>
        <end position="250"/>
    </location>
</feature>
<dbReference type="Gene3D" id="3.40.630.30">
    <property type="match status" value="1"/>
</dbReference>
<dbReference type="CDD" id="cd04301">
    <property type="entry name" value="NAT_SF"/>
    <property type="match status" value="1"/>
</dbReference>
<protein>
    <submittedName>
        <fullName evidence="5">GNAT superfamily N-acetyltransferase</fullName>
    </submittedName>
</protein>
<evidence type="ECO:0000256" key="2">
    <source>
        <dbReference type="ARBA" id="ARBA00023315"/>
    </source>
</evidence>
<dbReference type="InterPro" id="IPR016181">
    <property type="entry name" value="Acyl_CoA_acyltransferase"/>
</dbReference>